<dbReference type="FunFam" id="3.20.20.70:FF:000138">
    <property type="entry name" value="NADPH dehydrogenase 1"/>
    <property type="match status" value="1"/>
</dbReference>
<evidence type="ECO:0000259" key="4">
    <source>
        <dbReference type="Pfam" id="PF00724"/>
    </source>
</evidence>
<dbReference type="STRING" id="675824.A0A1E3Q916"/>
<feature type="domain" description="NADH:flavin oxidoreductase/NADH oxidase N-terminal" evidence="4">
    <location>
        <begin position="5"/>
        <end position="329"/>
    </location>
</feature>
<reference evidence="5 6" key="1">
    <citation type="journal article" date="2016" name="Proc. Natl. Acad. Sci. U.S.A.">
        <title>Comparative genomics of biotechnologically important yeasts.</title>
        <authorList>
            <person name="Riley R."/>
            <person name="Haridas S."/>
            <person name="Wolfe K.H."/>
            <person name="Lopes M.R."/>
            <person name="Hittinger C.T."/>
            <person name="Goeker M."/>
            <person name="Salamov A.A."/>
            <person name="Wisecaver J.H."/>
            <person name="Long T.M."/>
            <person name="Calvey C.H."/>
            <person name="Aerts A.L."/>
            <person name="Barry K.W."/>
            <person name="Choi C."/>
            <person name="Clum A."/>
            <person name="Coughlan A.Y."/>
            <person name="Deshpande S."/>
            <person name="Douglass A.P."/>
            <person name="Hanson S.J."/>
            <person name="Klenk H.-P."/>
            <person name="LaButti K.M."/>
            <person name="Lapidus A."/>
            <person name="Lindquist E.A."/>
            <person name="Lipzen A.M."/>
            <person name="Meier-Kolthoff J.P."/>
            <person name="Ohm R.A."/>
            <person name="Otillar R.P."/>
            <person name="Pangilinan J.L."/>
            <person name="Peng Y."/>
            <person name="Rokas A."/>
            <person name="Rosa C.A."/>
            <person name="Scheuner C."/>
            <person name="Sibirny A.A."/>
            <person name="Slot J.C."/>
            <person name="Stielow J.B."/>
            <person name="Sun H."/>
            <person name="Kurtzman C.P."/>
            <person name="Blackwell M."/>
            <person name="Grigoriev I.V."/>
            <person name="Jeffries T.W."/>
        </authorList>
    </citation>
    <scope>NUCLEOTIDE SEQUENCE [LARGE SCALE GENOMIC DNA]</scope>
    <source>
        <strain evidence="5 6">NRRL Y-11557</strain>
    </source>
</reference>
<dbReference type="EMBL" id="KV454292">
    <property type="protein sequence ID" value="ODQ74193.1"/>
    <property type="molecule type" value="Genomic_DNA"/>
</dbReference>
<keyword evidence="3" id="KW-0288">FMN</keyword>
<dbReference type="Pfam" id="PF00724">
    <property type="entry name" value="Oxidored_FMN"/>
    <property type="match status" value="1"/>
</dbReference>
<sequence length="361" mass="39951">MSEALFTPVKLGKLELSHRVAFAPCTRFRNEDDGSPIEDLMPAHYAQRCLVPGTLLIAEATDAYSLAGGYSNVPGIYTEEQIAAWKKVTDAVHEKKCFIFLQIWAIGRVNPGTKQPDVFSASAIADGGHLTPRELTFEEIHTVEDSFAIAAKNAVAAGFDGVEIHGAHGYLIDQFIQDVSNQRTDEYGGSVENRAKFPLEIVNKVAAAIGDEKVGIRLSPFSRFQSMGMEDPYPQFSYIVSKLQESHPKLAYIHMVEPRVSGGTDREPQANESTDPYHKLWTGTWIAAGGFTAETAKTYAAAHEDSLVAFGRYFISNPDLVAKVKEGIPFTMYNRDTFYLPKSKVGYNDIEYAPELKGKYY</sequence>
<dbReference type="InterPro" id="IPR001155">
    <property type="entry name" value="OxRdtase_FMN_N"/>
</dbReference>
<dbReference type="InterPro" id="IPR045247">
    <property type="entry name" value="Oye-like"/>
</dbReference>
<proteinExistence type="inferred from homology"/>
<keyword evidence="6" id="KW-1185">Reference proteome</keyword>
<evidence type="ECO:0000256" key="3">
    <source>
        <dbReference type="ARBA" id="ARBA00022643"/>
    </source>
</evidence>
<evidence type="ECO:0000256" key="2">
    <source>
        <dbReference type="ARBA" id="ARBA00005979"/>
    </source>
</evidence>
<evidence type="ECO:0000256" key="1">
    <source>
        <dbReference type="ARBA" id="ARBA00001917"/>
    </source>
</evidence>
<dbReference type="PANTHER" id="PTHR22893:SF91">
    <property type="entry name" value="NADPH DEHYDROGENASE 2-RELATED"/>
    <property type="match status" value="1"/>
</dbReference>
<organism evidence="5 6">
    <name type="scientific">Lipomyces starkeyi NRRL Y-11557</name>
    <dbReference type="NCBI Taxonomy" id="675824"/>
    <lineage>
        <taxon>Eukaryota</taxon>
        <taxon>Fungi</taxon>
        <taxon>Dikarya</taxon>
        <taxon>Ascomycota</taxon>
        <taxon>Saccharomycotina</taxon>
        <taxon>Lipomycetes</taxon>
        <taxon>Lipomycetales</taxon>
        <taxon>Lipomycetaceae</taxon>
        <taxon>Lipomyces</taxon>
    </lineage>
</organism>
<dbReference type="GO" id="GO:0003959">
    <property type="term" value="F:NADPH dehydrogenase activity"/>
    <property type="evidence" value="ECO:0007669"/>
    <property type="project" value="TreeGrafter"/>
</dbReference>
<accession>A0A1E3Q916</accession>
<name>A0A1E3Q916_LIPST</name>
<dbReference type="OrthoDB" id="276546at2759"/>
<dbReference type="GO" id="GO:0010181">
    <property type="term" value="F:FMN binding"/>
    <property type="evidence" value="ECO:0007669"/>
    <property type="project" value="InterPro"/>
</dbReference>
<evidence type="ECO:0000313" key="6">
    <source>
        <dbReference type="Proteomes" id="UP000094385"/>
    </source>
</evidence>
<protein>
    <recommendedName>
        <fullName evidence="4">NADH:flavin oxidoreductase/NADH oxidase N-terminal domain-containing protein</fullName>
    </recommendedName>
</protein>
<comment type="similarity">
    <text evidence="2">Belongs to the NADH:flavin oxidoreductase/NADH oxidase family.</text>
</comment>
<dbReference type="InterPro" id="IPR013785">
    <property type="entry name" value="Aldolase_TIM"/>
</dbReference>
<keyword evidence="3" id="KW-0285">Flavoprotein</keyword>
<dbReference type="AlphaFoldDB" id="A0A1E3Q916"/>
<comment type="cofactor">
    <cofactor evidence="1">
        <name>FMN</name>
        <dbReference type="ChEBI" id="CHEBI:58210"/>
    </cofactor>
</comment>
<dbReference type="CDD" id="cd02933">
    <property type="entry name" value="OYE_like_FMN"/>
    <property type="match status" value="1"/>
</dbReference>
<dbReference type="Proteomes" id="UP000094385">
    <property type="component" value="Unassembled WGS sequence"/>
</dbReference>
<evidence type="ECO:0000313" key="5">
    <source>
        <dbReference type="EMBL" id="ODQ74193.1"/>
    </source>
</evidence>
<dbReference type="PANTHER" id="PTHR22893">
    <property type="entry name" value="NADH OXIDOREDUCTASE-RELATED"/>
    <property type="match status" value="1"/>
</dbReference>
<dbReference type="Gene3D" id="3.20.20.70">
    <property type="entry name" value="Aldolase class I"/>
    <property type="match status" value="1"/>
</dbReference>
<gene>
    <name evidence="5" type="ORF">LIPSTDRAFT_2192</name>
</gene>
<dbReference type="SUPFAM" id="SSF51395">
    <property type="entry name" value="FMN-linked oxidoreductases"/>
    <property type="match status" value="1"/>
</dbReference>